<accession>A0A2S0I8G0</accession>
<evidence type="ECO:0000313" key="2">
    <source>
        <dbReference type="Proteomes" id="UP000239477"/>
    </source>
</evidence>
<reference evidence="1 2" key="1">
    <citation type="submission" date="2017-09" db="EMBL/GenBank/DDBJ databases">
        <title>Genomic, metabolic, and phenotypic characteristics of bacterial isolates from the natural microbiome of the model nematode Caenorhabditis elegans.</title>
        <authorList>
            <person name="Zimmermann J."/>
            <person name="Obeng N."/>
            <person name="Yang W."/>
            <person name="Obeng O."/>
            <person name="Kissoyan K."/>
            <person name="Pees B."/>
            <person name="Dirksen P."/>
            <person name="Hoppner M."/>
            <person name="Franke A."/>
            <person name="Rosenstiel P."/>
            <person name="Leippe M."/>
            <person name="Dierking K."/>
            <person name="Kaleta C."/>
            <person name="Schulenburg H."/>
        </authorList>
    </citation>
    <scope>NUCLEOTIDE SEQUENCE [LARGE SCALE GENOMIC DNA]</scope>
    <source>
        <strain evidence="1 2">MYb73</strain>
    </source>
</reference>
<dbReference type="RefSeq" id="WP_105239082.1">
    <property type="nucleotide sequence ID" value="NZ_CP023270.1"/>
</dbReference>
<dbReference type="EMBL" id="CP023270">
    <property type="protein sequence ID" value="AVJ28283.1"/>
    <property type="molecule type" value="Genomic_DNA"/>
</dbReference>
<dbReference type="AlphaFoldDB" id="A0A2S0I8G0"/>
<name>A0A2S0I8G0_9BURK</name>
<dbReference type="Proteomes" id="UP000239477">
    <property type="component" value="Chromosome"/>
</dbReference>
<evidence type="ECO:0008006" key="3">
    <source>
        <dbReference type="Google" id="ProtNLM"/>
    </source>
</evidence>
<sequence length="521" mass="55117">MTSVASIGPVTTIGLAPPATGVTRVGDKADIAAVPASTTVTLGQGSSPALTYTSQPTAAGVVWEREAADKVSSVIADRISTRTLAGRLEGLASALLDRFQTDGSNYSQSAKMSPGSGEIGALGTVQAGSAAQTEDAYTLRITTASGVKVQVSLTNTADGIGVQIDVAEGELSETERKAIAGLSKAFQDAVDGLASVPPRMAWSSLAKFDSAVLSSVSLQATTTTDGVVSQSIDFSADSKQRSLTIKNADGVVKVDVDVSKAALFGNAQQRAAAVSDYLQQFDAARSRGRGDEALMSVFKDAFAELHQSYEAGAAPSSQSPRTVAAGYTYRSLLSGVADFSASISQTTDASNPYKPSEVDQFTYQVSQNSSMSGRPLFDLGVKQEQRANLIASFHTALTPQQKLDLSSDKDSQNYKFFQIKDEVTSQTGIRYEQGALAEAAFTRTRNLSTRVQAYVKGELIEDTLTPVIETRTRDLLSLVRAAELEPSESERLQRRDPVAADAMLLGRHLALSRAVARERQD</sequence>
<dbReference type="OrthoDB" id="5941093at2"/>
<keyword evidence="2" id="KW-1185">Reference proteome</keyword>
<proteinExistence type="predicted"/>
<organism evidence="1 2">
    <name type="scientific">Achromobacter spanius</name>
    <dbReference type="NCBI Taxonomy" id="217203"/>
    <lineage>
        <taxon>Bacteria</taxon>
        <taxon>Pseudomonadati</taxon>
        <taxon>Pseudomonadota</taxon>
        <taxon>Betaproteobacteria</taxon>
        <taxon>Burkholderiales</taxon>
        <taxon>Alcaligenaceae</taxon>
        <taxon>Achromobacter</taxon>
    </lineage>
</organism>
<protein>
    <recommendedName>
        <fullName evidence="3">Lactate dehydrogenase</fullName>
    </recommendedName>
</protein>
<gene>
    <name evidence="1" type="ORF">CLM73_14835</name>
</gene>
<evidence type="ECO:0000313" key="1">
    <source>
        <dbReference type="EMBL" id="AVJ28283.1"/>
    </source>
</evidence>